<dbReference type="AlphaFoldDB" id="A0A412PD42"/>
<gene>
    <name evidence="1" type="ORF">DWX20_07280</name>
</gene>
<dbReference type="EMBL" id="QRWX01000003">
    <property type="protein sequence ID" value="RGT54963.1"/>
    <property type="molecule type" value="Genomic_DNA"/>
</dbReference>
<name>A0A412PD42_9FIRM</name>
<comment type="caution">
    <text evidence="1">The sequence shown here is derived from an EMBL/GenBank/DDBJ whole genome shotgun (WGS) entry which is preliminary data.</text>
</comment>
<dbReference type="InterPro" id="IPR001387">
    <property type="entry name" value="Cro/C1-type_HTH"/>
</dbReference>
<dbReference type="RefSeq" id="WP_118765020.1">
    <property type="nucleotide sequence ID" value="NZ_CABJCF010000003.1"/>
</dbReference>
<organism evidence="1 2">
    <name type="scientific">Solobacterium moorei</name>
    <dbReference type="NCBI Taxonomy" id="102148"/>
    <lineage>
        <taxon>Bacteria</taxon>
        <taxon>Bacillati</taxon>
        <taxon>Bacillota</taxon>
        <taxon>Erysipelotrichia</taxon>
        <taxon>Erysipelotrichales</taxon>
        <taxon>Erysipelotrichaceae</taxon>
        <taxon>Solobacterium</taxon>
    </lineage>
</organism>
<proteinExistence type="predicted"/>
<evidence type="ECO:0000313" key="2">
    <source>
        <dbReference type="Proteomes" id="UP000284731"/>
    </source>
</evidence>
<sequence length="154" mass="18047">MENKEKSMFQEARMKLKLTRNKVADVSDGFFNESRLEKIETGKLEIHPEEVVKLAEIYKDKELCSTFCATECPVGIKRGMKVVKEKNLSQIVLEMLATLQSLDEKKVRLIEMTVDGKIDDKEIRDFKLIQDQLKQMEETIHSLQLWIEHYIDKN</sequence>
<evidence type="ECO:0000313" key="1">
    <source>
        <dbReference type="EMBL" id="RGT54963.1"/>
    </source>
</evidence>
<dbReference type="CDD" id="cd00093">
    <property type="entry name" value="HTH_XRE"/>
    <property type="match status" value="1"/>
</dbReference>
<accession>A0A412PD42</accession>
<protein>
    <submittedName>
        <fullName evidence="1">XRE family transcriptional regulator</fullName>
    </submittedName>
</protein>
<dbReference type="Proteomes" id="UP000284731">
    <property type="component" value="Unassembled WGS sequence"/>
</dbReference>
<reference evidence="1 2" key="1">
    <citation type="submission" date="2018-08" db="EMBL/GenBank/DDBJ databases">
        <title>A genome reference for cultivated species of the human gut microbiota.</title>
        <authorList>
            <person name="Zou Y."/>
            <person name="Xue W."/>
            <person name="Luo G."/>
        </authorList>
    </citation>
    <scope>NUCLEOTIDE SEQUENCE [LARGE SCALE GENOMIC DNA]</scope>
    <source>
        <strain evidence="1 2">AF18-46</strain>
    </source>
</reference>